<gene>
    <name evidence="1" type="ORF">CMV30_16800</name>
</gene>
<evidence type="ECO:0008006" key="3">
    <source>
        <dbReference type="Google" id="ProtNLM"/>
    </source>
</evidence>
<dbReference type="InterPro" id="IPR036287">
    <property type="entry name" value="Rv1873-like_sf"/>
</dbReference>
<evidence type="ECO:0000313" key="1">
    <source>
        <dbReference type="EMBL" id="ATC65469.1"/>
    </source>
</evidence>
<dbReference type="EMBL" id="CP023344">
    <property type="protein sequence ID" value="ATC65469.1"/>
    <property type="molecule type" value="Genomic_DNA"/>
</dbReference>
<dbReference type="RefSeq" id="WP_096057098.1">
    <property type="nucleotide sequence ID" value="NZ_CP023344.1"/>
</dbReference>
<evidence type="ECO:0000313" key="2">
    <source>
        <dbReference type="Proteomes" id="UP000217265"/>
    </source>
</evidence>
<dbReference type="SUPFAM" id="SSF140736">
    <property type="entry name" value="Rv1873-like"/>
    <property type="match status" value="1"/>
</dbReference>
<organism evidence="1 2">
    <name type="scientific">Nibricoccus aquaticus</name>
    <dbReference type="NCBI Taxonomy" id="2576891"/>
    <lineage>
        <taxon>Bacteria</taxon>
        <taxon>Pseudomonadati</taxon>
        <taxon>Verrucomicrobiota</taxon>
        <taxon>Opitutia</taxon>
        <taxon>Opitutales</taxon>
        <taxon>Opitutaceae</taxon>
        <taxon>Nibricoccus</taxon>
    </lineage>
</organism>
<dbReference type="Proteomes" id="UP000217265">
    <property type="component" value="Chromosome"/>
</dbReference>
<reference evidence="1 2" key="1">
    <citation type="submission" date="2017-09" db="EMBL/GenBank/DDBJ databases">
        <title>Complete genome sequence of Verrucomicrobial strain HZ-65, isolated from freshwater.</title>
        <authorList>
            <person name="Choi A."/>
        </authorList>
    </citation>
    <scope>NUCLEOTIDE SEQUENCE [LARGE SCALE GENOMIC DNA]</scope>
    <source>
        <strain evidence="1 2">HZ-65</strain>
    </source>
</reference>
<proteinExistence type="predicted"/>
<name>A0A290Q9Y9_9BACT</name>
<keyword evidence="2" id="KW-1185">Reference proteome</keyword>
<dbReference type="AlphaFoldDB" id="A0A290Q9Y9"/>
<sequence length="165" mass="17854">MTSDQSLERFKKAQDDPNSGFAIALAEMQAGKKTSHWIWYVLPQLASLGRSDTARFYGIADLAEARAYLNDPVLSERLMRVMEVIAEQLKNGVSLPVLMGSEGDCVKLMSCTTLFQHVAKNLDSGASAQRFEKLSAVCGEIIGLAEKQGYARCSLTDAVCGGGSE</sequence>
<dbReference type="KEGG" id="vbh:CMV30_16800"/>
<dbReference type="InterPro" id="IPR014937">
    <property type="entry name" value="DUF1810"/>
</dbReference>
<dbReference type="Gene3D" id="1.25.40.380">
    <property type="entry name" value="Protein of unknown function DUF1810"/>
    <property type="match status" value="1"/>
</dbReference>
<dbReference type="OrthoDB" id="9787476at2"/>
<protein>
    <recommendedName>
        <fullName evidence="3">Calpastatin</fullName>
    </recommendedName>
</protein>
<accession>A0A290Q9Y9</accession>
<dbReference type="Pfam" id="PF08837">
    <property type="entry name" value="DUF1810"/>
    <property type="match status" value="1"/>
</dbReference>